<evidence type="ECO:0000259" key="1">
    <source>
        <dbReference type="Pfam" id="PF02627"/>
    </source>
</evidence>
<protein>
    <submittedName>
        <fullName evidence="2">Carboxymuconolactone decarboxylase</fullName>
    </submittedName>
</protein>
<name>A0A7X6L4Q8_9NOCA</name>
<dbReference type="InterPro" id="IPR029032">
    <property type="entry name" value="AhpD-like"/>
</dbReference>
<dbReference type="GO" id="GO:0051920">
    <property type="term" value="F:peroxiredoxin activity"/>
    <property type="evidence" value="ECO:0007669"/>
    <property type="project" value="InterPro"/>
</dbReference>
<dbReference type="Gene3D" id="1.20.1290.10">
    <property type="entry name" value="AhpD-like"/>
    <property type="match status" value="1"/>
</dbReference>
<organism evidence="2 3">
    <name type="scientific">Nocardia gamkensis</name>
    <dbReference type="NCBI Taxonomy" id="352869"/>
    <lineage>
        <taxon>Bacteria</taxon>
        <taxon>Bacillati</taxon>
        <taxon>Actinomycetota</taxon>
        <taxon>Actinomycetes</taxon>
        <taxon>Mycobacteriales</taxon>
        <taxon>Nocardiaceae</taxon>
        <taxon>Nocardia</taxon>
    </lineage>
</organism>
<comment type="caution">
    <text evidence="2">The sequence shown here is derived from an EMBL/GenBank/DDBJ whole genome shotgun (WGS) entry which is preliminary data.</text>
</comment>
<feature type="domain" description="Carboxymuconolactone decarboxylase-like" evidence="1">
    <location>
        <begin position="28"/>
        <end position="112"/>
    </location>
</feature>
<keyword evidence="3" id="KW-1185">Reference proteome</keyword>
<dbReference type="RefSeq" id="WP_062969371.1">
    <property type="nucleotide sequence ID" value="NZ_JAAXOS010000007.1"/>
</dbReference>
<dbReference type="PANTHER" id="PTHR35446:SF2">
    <property type="entry name" value="CARBOXYMUCONOLACTONE DECARBOXYLASE-LIKE DOMAIN-CONTAINING PROTEIN"/>
    <property type="match status" value="1"/>
</dbReference>
<gene>
    <name evidence="2" type="ORF">HGB38_15855</name>
</gene>
<dbReference type="EMBL" id="JAAXOS010000007">
    <property type="protein sequence ID" value="NKY27692.1"/>
    <property type="molecule type" value="Genomic_DNA"/>
</dbReference>
<evidence type="ECO:0000313" key="3">
    <source>
        <dbReference type="Proteomes" id="UP000540698"/>
    </source>
</evidence>
<accession>A0A7X6L4Q8</accession>
<dbReference type="Pfam" id="PF02627">
    <property type="entry name" value="CMD"/>
    <property type="match status" value="1"/>
</dbReference>
<dbReference type="Proteomes" id="UP000540698">
    <property type="component" value="Unassembled WGS sequence"/>
</dbReference>
<dbReference type="InterPro" id="IPR003779">
    <property type="entry name" value="CMD-like"/>
</dbReference>
<proteinExistence type="predicted"/>
<evidence type="ECO:0000313" key="2">
    <source>
        <dbReference type="EMBL" id="NKY27692.1"/>
    </source>
</evidence>
<sequence>MSDPQDRKPFIDVPGDLPGIRSLFAFKPETGAALSEFAQTLLRGSSPLTPGERETIAAYVSSRNETYFCTQSHAATAAVLVDGGRDVIDAVIQDVESAAIDPKLRALLRIADKVRQSGLAVTPEDVEQARAAGAKDEDIHDAVLVAAAFCMFNRYVDGLATIAPRERAAYEQMGAVLATAGYVAAGAAPGSAPGAGEGDQ</sequence>
<dbReference type="SUPFAM" id="SSF69118">
    <property type="entry name" value="AhpD-like"/>
    <property type="match status" value="1"/>
</dbReference>
<dbReference type="PANTHER" id="PTHR35446">
    <property type="entry name" value="SI:CH211-175M2.5"/>
    <property type="match status" value="1"/>
</dbReference>
<reference evidence="2 3" key="1">
    <citation type="submission" date="2020-04" db="EMBL/GenBank/DDBJ databases">
        <title>MicrobeNet Type strains.</title>
        <authorList>
            <person name="Nicholson A.C."/>
        </authorList>
    </citation>
    <scope>NUCLEOTIDE SEQUENCE [LARGE SCALE GENOMIC DNA]</scope>
    <source>
        <strain evidence="2 3">DSM 44956</strain>
    </source>
</reference>
<dbReference type="AlphaFoldDB" id="A0A7X6L4Q8"/>